<evidence type="ECO:0000256" key="15">
    <source>
        <dbReference type="ARBA" id="ARBA00023180"/>
    </source>
</evidence>
<feature type="disulfide bond" evidence="21">
    <location>
        <begin position="267"/>
        <end position="300"/>
    </location>
</feature>
<evidence type="ECO:0000259" key="23">
    <source>
        <dbReference type="PROSITE" id="PS50873"/>
    </source>
</evidence>
<feature type="chain" id="PRO_5035968870" description="Peroxidase" evidence="22">
    <location>
        <begin position="25"/>
        <end position="397"/>
    </location>
</feature>
<evidence type="ECO:0000256" key="13">
    <source>
        <dbReference type="ARBA" id="ARBA00023004"/>
    </source>
</evidence>
<keyword evidence="10 22" id="KW-0732">Signal</keyword>
<dbReference type="PROSITE" id="PS00436">
    <property type="entry name" value="PEROXIDASE_2"/>
    <property type="match status" value="1"/>
</dbReference>
<evidence type="ECO:0000256" key="16">
    <source>
        <dbReference type="ARBA" id="ARBA00023283"/>
    </source>
</evidence>
<comment type="function">
    <text evidence="2">Removal of H(2)O(2), oxidation of toxic reductants, biosynthesis and degradation of lignin, suberization, auxin catabolism, response to environmental stresses such as wounding, pathogen attack and oxidative stress. These functions might be dependent on each isozyme/isoform in each plant tissue.</text>
</comment>
<evidence type="ECO:0000256" key="5">
    <source>
        <dbReference type="ARBA" id="ARBA00012313"/>
    </source>
</evidence>
<accession>A0A8R7TX64</accession>
<dbReference type="AlphaFoldDB" id="A0A8R7TX64"/>
<dbReference type="GO" id="GO:0042744">
    <property type="term" value="P:hydrogen peroxide catabolic process"/>
    <property type="evidence" value="ECO:0007669"/>
    <property type="project" value="UniProtKB-KW"/>
</dbReference>
<evidence type="ECO:0000256" key="22">
    <source>
        <dbReference type="RuleBase" id="RU362060"/>
    </source>
</evidence>
<keyword evidence="9 19" id="KW-0479">Metal-binding</keyword>
<feature type="domain" description="Plant heme peroxidase family profile" evidence="23">
    <location>
        <begin position="93"/>
        <end position="396"/>
    </location>
</feature>
<evidence type="ECO:0000256" key="9">
    <source>
        <dbReference type="ARBA" id="ARBA00022723"/>
    </source>
</evidence>
<comment type="catalytic activity">
    <reaction evidence="1 22">
        <text>2 a phenolic donor + H2O2 = 2 a phenolic radical donor + 2 H2O</text>
        <dbReference type="Rhea" id="RHEA:56136"/>
        <dbReference type="ChEBI" id="CHEBI:15377"/>
        <dbReference type="ChEBI" id="CHEBI:16240"/>
        <dbReference type="ChEBI" id="CHEBI:139520"/>
        <dbReference type="ChEBI" id="CHEBI:139521"/>
        <dbReference type="EC" id="1.11.1.7"/>
    </reaction>
</comment>
<feature type="disulfide bond" evidence="21">
    <location>
        <begin position="103"/>
        <end position="182"/>
    </location>
</feature>
<dbReference type="GO" id="GO:0140825">
    <property type="term" value="F:lactoperoxidase activity"/>
    <property type="evidence" value="ECO:0007669"/>
    <property type="project" value="UniProtKB-EC"/>
</dbReference>
<dbReference type="PROSITE" id="PS00435">
    <property type="entry name" value="PEROXIDASE_1"/>
    <property type="match status" value="1"/>
</dbReference>
<feature type="binding site" evidence="19">
    <location>
        <position position="140"/>
    </location>
    <ligand>
        <name>Ca(2+)</name>
        <dbReference type="ChEBI" id="CHEBI:29108"/>
        <label>1</label>
    </ligand>
</feature>
<dbReference type="InterPro" id="IPR010255">
    <property type="entry name" value="Haem_peroxidase_sf"/>
</dbReference>
<dbReference type="Pfam" id="PF00141">
    <property type="entry name" value="peroxidase"/>
    <property type="match status" value="1"/>
</dbReference>
<name>A0A8R7TX64_TRIUA</name>
<comment type="cofactor">
    <cofactor evidence="19 22">
        <name>heme b</name>
        <dbReference type="ChEBI" id="CHEBI:60344"/>
    </cofactor>
    <text evidence="19 22">Binds 1 heme b (iron(II)-protoporphyrin IX) group per subunit.</text>
</comment>
<comment type="cofactor">
    <cofactor evidence="19 22">
        <name>Ca(2+)</name>
        <dbReference type="ChEBI" id="CHEBI:29108"/>
    </cofactor>
    <text evidence="19 22">Binds 2 calcium ions per subunit.</text>
</comment>
<dbReference type="GO" id="GO:0005576">
    <property type="term" value="C:extracellular region"/>
    <property type="evidence" value="ECO:0007669"/>
    <property type="project" value="UniProtKB-SubCell"/>
</dbReference>
<evidence type="ECO:0000256" key="11">
    <source>
        <dbReference type="ARBA" id="ARBA00022837"/>
    </source>
</evidence>
<feature type="binding site" description="axial binding residue" evidence="19">
    <location>
        <position position="260"/>
    </location>
    <ligand>
        <name>heme b</name>
        <dbReference type="ChEBI" id="CHEBI:60344"/>
    </ligand>
    <ligandPart>
        <name>Fe</name>
        <dbReference type="ChEBI" id="CHEBI:18248"/>
    </ligandPart>
</feature>
<evidence type="ECO:0000313" key="24">
    <source>
        <dbReference type="EnsemblPlants" id="TuG1812G0300003672.01.T01"/>
    </source>
</evidence>
<dbReference type="PRINTS" id="PR00461">
    <property type="entry name" value="PLPEROXIDASE"/>
</dbReference>
<dbReference type="PANTHER" id="PTHR31517">
    <property type="match status" value="1"/>
</dbReference>
<dbReference type="RefSeq" id="XP_048564832.1">
    <property type="nucleotide sequence ID" value="XM_048708875.1"/>
</dbReference>
<dbReference type="PROSITE" id="PS50873">
    <property type="entry name" value="PEROXIDASE_4"/>
    <property type="match status" value="1"/>
</dbReference>
<feature type="signal peptide" evidence="22">
    <location>
        <begin position="1"/>
        <end position="24"/>
    </location>
</feature>
<feature type="binding site" evidence="19">
    <location>
        <position position="314"/>
    </location>
    <ligand>
        <name>Ca(2+)</name>
        <dbReference type="ChEBI" id="CHEBI:29108"/>
        <label>2</label>
    </ligand>
</feature>
<reference evidence="25" key="1">
    <citation type="journal article" date="2013" name="Nature">
        <title>Draft genome of the wheat A-genome progenitor Triticum urartu.</title>
        <authorList>
            <person name="Ling H.Q."/>
            <person name="Zhao S."/>
            <person name="Liu D."/>
            <person name="Wang J."/>
            <person name="Sun H."/>
            <person name="Zhang C."/>
            <person name="Fan H."/>
            <person name="Li D."/>
            <person name="Dong L."/>
            <person name="Tao Y."/>
            <person name="Gao C."/>
            <person name="Wu H."/>
            <person name="Li Y."/>
            <person name="Cui Y."/>
            <person name="Guo X."/>
            <person name="Zheng S."/>
            <person name="Wang B."/>
            <person name="Yu K."/>
            <person name="Liang Q."/>
            <person name="Yang W."/>
            <person name="Lou X."/>
            <person name="Chen J."/>
            <person name="Feng M."/>
            <person name="Jian J."/>
            <person name="Zhang X."/>
            <person name="Luo G."/>
            <person name="Jiang Y."/>
            <person name="Liu J."/>
            <person name="Wang Z."/>
            <person name="Sha Y."/>
            <person name="Zhang B."/>
            <person name="Wu H."/>
            <person name="Tang D."/>
            <person name="Shen Q."/>
            <person name="Xue P."/>
            <person name="Zou S."/>
            <person name="Wang X."/>
            <person name="Liu X."/>
            <person name="Wang F."/>
            <person name="Yang Y."/>
            <person name="An X."/>
            <person name="Dong Z."/>
            <person name="Zhang K."/>
            <person name="Zhang X."/>
            <person name="Luo M.C."/>
            <person name="Dvorak J."/>
            <person name="Tong Y."/>
            <person name="Wang J."/>
            <person name="Yang H."/>
            <person name="Li Z."/>
            <person name="Wang D."/>
            <person name="Zhang A."/>
            <person name="Wang J."/>
        </authorList>
    </citation>
    <scope>NUCLEOTIDE SEQUENCE</scope>
    <source>
        <strain evidence="25">cv. G1812</strain>
    </source>
</reference>
<keyword evidence="14 21" id="KW-1015">Disulfide bond</keyword>
<keyword evidence="8 22" id="KW-0349">Heme</keyword>
<feature type="site" description="Transition state stabilizer" evidence="20">
    <location>
        <position position="130"/>
    </location>
</feature>
<evidence type="ECO:0000256" key="1">
    <source>
        <dbReference type="ARBA" id="ARBA00000189"/>
    </source>
</evidence>
<comment type="subcellular location">
    <subcellularLocation>
        <location evidence="3 22">Secreted</location>
    </subcellularLocation>
</comment>
<feature type="active site" description="Proton acceptor" evidence="18">
    <location>
        <position position="134"/>
    </location>
</feature>
<evidence type="ECO:0000256" key="3">
    <source>
        <dbReference type="ARBA" id="ARBA00004613"/>
    </source>
</evidence>
<evidence type="ECO:0000256" key="20">
    <source>
        <dbReference type="PIRSR" id="PIRSR600823-4"/>
    </source>
</evidence>
<dbReference type="EnsemblPlants" id="TuG1812G0300003672.01.T01">
    <property type="protein sequence ID" value="TuG1812G0300003672.01.T01"/>
    <property type="gene ID" value="TuG1812G0300003672.01"/>
</dbReference>
<dbReference type="InterPro" id="IPR019794">
    <property type="entry name" value="Peroxidases_AS"/>
</dbReference>
<sequence length="397" mass="44147">MRGRSTPASKFNLLLLISSPSVSSRLTRVKFQRLLSSCFPPSRPSNLARRRLDSALFLRSGRMALDVLLRLLILAAVASAMPVPGPTDPAAAGLAIGFYNKTCPKAEELVLEEMRDIVHEDRTLGPALLRLLFHDCFVRGCDGSIMLKSRSKKGERDAMPMSYSLRGFDEVERIKAKLEDECPLTVSCADIIIMAARDAVYLSNGPRFPVETGRRDGKVSLCIDAENDLAPPHANIVDLKTYFSVKNLSWKDLVVLSGSHTIGRAQCAAFAPDRLYNNSGLGVQDPTLDKAYAPELRERCEPGNKEDETLVDMDPKSPYEFDLSYYRDVLSNKTLFVSDQALLDDRWTRDYVARMAAAESTEEYFEDYAAAMINMGRMEVLTGGNGEIRKFCSAYVD</sequence>
<dbReference type="PANTHER" id="PTHR31517:SF84">
    <property type="entry name" value="PEROXIDASE"/>
    <property type="match status" value="1"/>
</dbReference>
<evidence type="ECO:0000256" key="19">
    <source>
        <dbReference type="PIRSR" id="PIRSR600823-3"/>
    </source>
</evidence>
<dbReference type="FunFam" id="1.10.420.10:FF:000008">
    <property type="entry name" value="Peroxidase"/>
    <property type="match status" value="1"/>
</dbReference>
<feature type="binding site" evidence="19">
    <location>
        <position position="144"/>
    </location>
    <ligand>
        <name>Ca(2+)</name>
        <dbReference type="ChEBI" id="CHEBI:29108"/>
        <label>1</label>
    </ligand>
</feature>
<feature type="disulfide bond" evidence="21">
    <location>
        <begin position="188"/>
        <end position="392"/>
    </location>
</feature>
<dbReference type="GO" id="GO:0020037">
    <property type="term" value="F:heme binding"/>
    <property type="evidence" value="ECO:0007669"/>
    <property type="project" value="UniProtKB-UniRule"/>
</dbReference>
<dbReference type="InterPro" id="IPR019793">
    <property type="entry name" value="Peroxidases_heam-ligand_BS"/>
</dbReference>
<reference evidence="24" key="2">
    <citation type="submission" date="2018-03" db="EMBL/GenBank/DDBJ databases">
        <title>The Triticum urartu genome reveals the dynamic nature of wheat genome evolution.</title>
        <authorList>
            <person name="Ling H."/>
            <person name="Ma B."/>
            <person name="Shi X."/>
            <person name="Liu H."/>
            <person name="Dong L."/>
            <person name="Sun H."/>
            <person name="Cao Y."/>
            <person name="Gao Q."/>
            <person name="Zheng S."/>
            <person name="Li Y."/>
            <person name="Yu Y."/>
            <person name="Du H."/>
            <person name="Qi M."/>
            <person name="Li Y."/>
            <person name="Yu H."/>
            <person name="Cui Y."/>
            <person name="Wang N."/>
            <person name="Chen C."/>
            <person name="Wu H."/>
            <person name="Zhao Y."/>
            <person name="Zhang J."/>
            <person name="Li Y."/>
            <person name="Zhou W."/>
            <person name="Zhang B."/>
            <person name="Hu W."/>
            <person name="Eijk M."/>
            <person name="Tang J."/>
            <person name="Witsenboer H."/>
            <person name="Zhao S."/>
            <person name="Li Z."/>
            <person name="Zhang A."/>
            <person name="Wang D."/>
            <person name="Liang C."/>
        </authorList>
    </citation>
    <scope>NUCLEOTIDE SEQUENCE [LARGE SCALE GENOMIC DNA]</scope>
    <source>
        <strain evidence="24">cv. G1812</strain>
    </source>
</reference>
<dbReference type="InterPro" id="IPR002016">
    <property type="entry name" value="Haem_peroxidase"/>
</dbReference>
<dbReference type="InterPro" id="IPR033905">
    <property type="entry name" value="Secretory_peroxidase"/>
</dbReference>
<gene>
    <name evidence="24" type="primary">LOC125545030</name>
</gene>
<keyword evidence="13 19" id="KW-0408">Iron</keyword>
<keyword evidence="11 19" id="KW-0106">Calcium</keyword>
<dbReference type="Gene3D" id="1.10.520.10">
    <property type="match status" value="1"/>
</dbReference>
<evidence type="ECO:0000256" key="7">
    <source>
        <dbReference type="ARBA" id="ARBA00022559"/>
    </source>
</evidence>
<dbReference type="Proteomes" id="UP000015106">
    <property type="component" value="Chromosome 3"/>
</dbReference>
<evidence type="ECO:0000256" key="21">
    <source>
        <dbReference type="PIRSR" id="PIRSR600823-5"/>
    </source>
</evidence>
<feature type="disulfide bond" evidence="21">
    <location>
        <begin position="136"/>
        <end position="141"/>
    </location>
</feature>
<evidence type="ECO:0000256" key="10">
    <source>
        <dbReference type="ARBA" id="ARBA00022729"/>
    </source>
</evidence>
<dbReference type="GO" id="GO:0006979">
    <property type="term" value="P:response to oxidative stress"/>
    <property type="evidence" value="ECO:0007669"/>
    <property type="project" value="UniProtKB-UniRule"/>
</dbReference>
<keyword evidence="7 22" id="KW-0575">Peroxidase</keyword>
<dbReference type="GeneID" id="125545030"/>
<evidence type="ECO:0000256" key="14">
    <source>
        <dbReference type="ARBA" id="ARBA00023157"/>
    </source>
</evidence>
<proteinExistence type="inferred from homology"/>
<feature type="binding site" evidence="19">
    <location>
        <position position="261"/>
    </location>
    <ligand>
        <name>Ca(2+)</name>
        <dbReference type="ChEBI" id="CHEBI:29108"/>
        <label>2</label>
    </ligand>
</feature>
<feature type="binding site" evidence="19">
    <location>
        <position position="142"/>
    </location>
    <ligand>
        <name>Ca(2+)</name>
        <dbReference type="ChEBI" id="CHEBI:29108"/>
        <label>1</label>
    </ligand>
</feature>
<dbReference type="Gene3D" id="1.10.420.10">
    <property type="entry name" value="Peroxidase, domain 2"/>
    <property type="match status" value="1"/>
</dbReference>
<evidence type="ECO:0000256" key="12">
    <source>
        <dbReference type="ARBA" id="ARBA00023002"/>
    </source>
</evidence>
<evidence type="ECO:0000256" key="18">
    <source>
        <dbReference type="PIRSR" id="PIRSR600823-1"/>
    </source>
</evidence>
<evidence type="ECO:0000256" key="2">
    <source>
        <dbReference type="ARBA" id="ARBA00002322"/>
    </source>
</evidence>
<organism evidence="24 25">
    <name type="scientific">Triticum urartu</name>
    <name type="common">Red wild einkorn</name>
    <name type="synonym">Crithodium urartu</name>
    <dbReference type="NCBI Taxonomy" id="4572"/>
    <lineage>
        <taxon>Eukaryota</taxon>
        <taxon>Viridiplantae</taxon>
        <taxon>Streptophyta</taxon>
        <taxon>Embryophyta</taxon>
        <taxon>Tracheophyta</taxon>
        <taxon>Spermatophyta</taxon>
        <taxon>Magnoliopsida</taxon>
        <taxon>Liliopsida</taxon>
        <taxon>Poales</taxon>
        <taxon>Poaceae</taxon>
        <taxon>BOP clade</taxon>
        <taxon>Pooideae</taxon>
        <taxon>Triticodae</taxon>
        <taxon>Triticeae</taxon>
        <taxon>Triticinae</taxon>
        <taxon>Triticum</taxon>
    </lineage>
</organism>
<dbReference type="SUPFAM" id="SSF48113">
    <property type="entry name" value="Heme-dependent peroxidases"/>
    <property type="match status" value="1"/>
</dbReference>
<feature type="binding site" evidence="19">
    <location>
        <position position="322"/>
    </location>
    <ligand>
        <name>Ca(2+)</name>
        <dbReference type="ChEBI" id="CHEBI:29108"/>
        <label>2</label>
    </ligand>
</feature>
<comment type="similarity">
    <text evidence="22">Belongs to the peroxidase family. Classical plant (class III) peroxidase subfamily.</text>
</comment>
<keyword evidence="17 22" id="KW-0376">Hydrogen peroxide</keyword>
<dbReference type="EC" id="1.11.1.7" evidence="5 22"/>
<comment type="similarity">
    <text evidence="4">Belongs to the peroxidase family. Ascorbate peroxidase subfamily.</text>
</comment>
<reference evidence="24" key="3">
    <citation type="submission" date="2022-06" db="UniProtKB">
        <authorList>
            <consortium name="EnsemblPlants"/>
        </authorList>
    </citation>
    <scope>IDENTIFICATION</scope>
</reference>
<keyword evidence="6 22" id="KW-0964">Secreted</keyword>
<evidence type="ECO:0000256" key="17">
    <source>
        <dbReference type="ARBA" id="ARBA00023324"/>
    </source>
</evidence>
<feature type="binding site" evidence="19">
    <location>
        <position position="138"/>
    </location>
    <ligand>
        <name>Ca(2+)</name>
        <dbReference type="ChEBI" id="CHEBI:29108"/>
        <label>1</label>
    </ligand>
</feature>
<keyword evidence="16" id="KW-0873">Pyrrolidone carboxylic acid</keyword>
<keyword evidence="15" id="KW-0325">Glycoprotein</keyword>
<dbReference type="FunFam" id="1.10.520.10:FF:000006">
    <property type="entry name" value="Peroxidase"/>
    <property type="match status" value="1"/>
</dbReference>
<evidence type="ECO:0000256" key="4">
    <source>
        <dbReference type="ARBA" id="ARBA00006873"/>
    </source>
</evidence>
<keyword evidence="25" id="KW-1185">Reference proteome</keyword>
<feature type="binding site" evidence="19">
    <location>
        <position position="135"/>
    </location>
    <ligand>
        <name>Ca(2+)</name>
        <dbReference type="ChEBI" id="CHEBI:29108"/>
        <label>1</label>
    </ligand>
</feature>
<dbReference type="Gramene" id="TuG1812G0300003672.01.T01">
    <property type="protein sequence ID" value="TuG1812G0300003672.01.T01"/>
    <property type="gene ID" value="TuG1812G0300003672.01"/>
</dbReference>
<evidence type="ECO:0000256" key="8">
    <source>
        <dbReference type="ARBA" id="ARBA00022617"/>
    </source>
</evidence>
<dbReference type="InterPro" id="IPR000823">
    <property type="entry name" value="Peroxidase_pln"/>
</dbReference>
<keyword evidence="12 22" id="KW-0560">Oxidoreductase</keyword>
<feature type="binding site" evidence="19">
    <location>
        <position position="155"/>
    </location>
    <ligand>
        <name>Ca(2+)</name>
        <dbReference type="ChEBI" id="CHEBI:29108"/>
        <label>1</label>
    </ligand>
</feature>
<dbReference type="GO" id="GO:0046872">
    <property type="term" value="F:metal ion binding"/>
    <property type="evidence" value="ECO:0007669"/>
    <property type="project" value="UniProtKB-UniRule"/>
</dbReference>
<evidence type="ECO:0000256" key="6">
    <source>
        <dbReference type="ARBA" id="ARBA00022525"/>
    </source>
</evidence>
<evidence type="ECO:0000313" key="25">
    <source>
        <dbReference type="Proteomes" id="UP000015106"/>
    </source>
</evidence>
<dbReference type="PRINTS" id="PR00458">
    <property type="entry name" value="PEROXIDASE"/>
</dbReference>
<dbReference type="CDD" id="cd00693">
    <property type="entry name" value="secretory_peroxidase"/>
    <property type="match status" value="1"/>
</dbReference>
<protein>
    <recommendedName>
        <fullName evidence="5 22">Peroxidase</fullName>
        <ecNumber evidence="5 22">1.11.1.7</ecNumber>
    </recommendedName>
</protein>